<dbReference type="EMBL" id="JAABOA010003030">
    <property type="protein sequence ID" value="KAF9579119.1"/>
    <property type="molecule type" value="Genomic_DNA"/>
</dbReference>
<proteinExistence type="predicted"/>
<evidence type="ECO:0000313" key="2">
    <source>
        <dbReference type="Proteomes" id="UP000780801"/>
    </source>
</evidence>
<evidence type="ECO:0000313" key="1">
    <source>
        <dbReference type="EMBL" id="KAF9579119.1"/>
    </source>
</evidence>
<reference evidence="1" key="1">
    <citation type="journal article" date="2020" name="Fungal Divers.">
        <title>Resolving the Mortierellaceae phylogeny through synthesis of multi-gene phylogenetics and phylogenomics.</title>
        <authorList>
            <person name="Vandepol N."/>
            <person name="Liber J."/>
            <person name="Desiro A."/>
            <person name="Na H."/>
            <person name="Kennedy M."/>
            <person name="Barry K."/>
            <person name="Grigoriev I.V."/>
            <person name="Miller A.N."/>
            <person name="O'Donnell K."/>
            <person name="Stajich J.E."/>
            <person name="Bonito G."/>
        </authorList>
    </citation>
    <scope>NUCLEOTIDE SEQUENCE</scope>
    <source>
        <strain evidence="1">KOD1015</strain>
    </source>
</reference>
<keyword evidence="2" id="KW-1185">Reference proteome</keyword>
<gene>
    <name evidence="1" type="ORF">BGW38_004765</name>
</gene>
<dbReference type="AlphaFoldDB" id="A0A9P6FPN1"/>
<sequence>FRENYDWFPKEIYYTATQEQVEKYWERIEDSRVDSGNYLNKYKEEDDTKISSNDNLEQKLKGYCRIT</sequence>
<dbReference type="OrthoDB" id="2448441at2759"/>
<accession>A0A9P6FPN1</accession>
<name>A0A9P6FPN1_9FUNG</name>
<protein>
    <submittedName>
        <fullName evidence="1">Uncharacterized protein</fullName>
    </submittedName>
</protein>
<feature type="non-terminal residue" evidence="1">
    <location>
        <position position="1"/>
    </location>
</feature>
<dbReference type="Proteomes" id="UP000780801">
    <property type="component" value="Unassembled WGS sequence"/>
</dbReference>
<comment type="caution">
    <text evidence="1">The sequence shown here is derived from an EMBL/GenBank/DDBJ whole genome shotgun (WGS) entry which is preliminary data.</text>
</comment>
<organism evidence="1 2">
    <name type="scientific">Lunasporangiospora selenospora</name>
    <dbReference type="NCBI Taxonomy" id="979761"/>
    <lineage>
        <taxon>Eukaryota</taxon>
        <taxon>Fungi</taxon>
        <taxon>Fungi incertae sedis</taxon>
        <taxon>Mucoromycota</taxon>
        <taxon>Mortierellomycotina</taxon>
        <taxon>Mortierellomycetes</taxon>
        <taxon>Mortierellales</taxon>
        <taxon>Mortierellaceae</taxon>
        <taxon>Lunasporangiospora</taxon>
    </lineage>
</organism>